<protein>
    <recommendedName>
        <fullName evidence="1">Formyl transferase N-terminal domain-containing protein</fullName>
    </recommendedName>
</protein>
<dbReference type="InterPro" id="IPR002376">
    <property type="entry name" value="Formyl_transf_N"/>
</dbReference>
<sequence length="240" mass="26945">MLAFMSGWLGKEVLSFLIQDATKPELVVVPNDQEVGIISLCQTFQVPYQIYYSGLQTELAKNQEIDKQWLLTIWSSIKLEPELIDSFENSLNIHPSLVPLNKGNDCAAWTLRDKTEAGVSIITVAQGIDDGDVYCQKKVHYQFPTKGAQLHEALLDACLNLFKENWTDIESGAIKPIAQTGDAVYHTRKQTNQDRVKEGQEVMSIQDTINWALSHDFNDTSKPEVIIDGVKYKVSVTLEA</sequence>
<dbReference type="OrthoDB" id="467573at2"/>
<name>A0A1S1N8U8_9GAMM</name>
<dbReference type="EMBL" id="MNAN01000028">
    <property type="protein sequence ID" value="OHU95784.1"/>
    <property type="molecule type" value="Genomic_DNA"/>
</dbReference>
<accession>A0A1S1N8U8</accession>
<dbReference type="Proteomes" id="UP000180253">
    <property type="component" value="Unassembled WGS sequence"/>
</dbReference>
<keyword evidence="3" id="KW-1185">Reference proteome</keyword>
<feature type="domain" description="Formyl transferase N-terminal" evidence="1">
    <location>
        <begin position="79"/>
        <end position="141"/>
    </location>
</feature>
<dbReference type="Pfam" id="PF00551">
    <property type="entry name" value="Formyl_trans_N"/>
    <property type="match status" value="1"/>
</dbReference>
<organism evidence="2 3">
    <name type="scientific">Pseudoalteromonas byunsanensis</name>
    <dbReference type="NCBI Taxonomy" id="327939"/>
    <lineage>
        <taxon>Bacteria</taxon>
        <taxon>Pseudomonadati</taxon>
        <taxon>Pseudomonadota</taxon>
        <taxon>Gammaproteobacteria</taxon>
        <taxon>Alteromonadales</taxon>
        <taxon>Pseudoalteromonadaceae</taxon>
        <taxon>Pseudoalteromonas</taxon>
    </lineage>
</organism>
<evidence type="ECO:0000259" key="1">
    <source>
        <dbReference type="Pfam" id="PF00551"/>
    </source>
</evidence>
<evidence type="ECO:0000313" key="2">
    <source>
        <dbReference type="EMBL" id="OHU95784.1"/>
    </source>
</evidence>
<dbReference type="SUPFAM" id="SSF53328">
    <property type="entry name" value="Formyltransferase"/>
    <property type="match status" value="1"/>
</dbReference>
<dbReference type="InterPro" id="IPR036477">
    <property type="entry name" value="Formyl_transf_N_sf"/>
</dbReference>
<gene>
    <name evidence="2" type="ORF">BIW53_08115</name>
</gene>
<dbReference type="AlphaFoldDB" id="A0A1S1N8U8"/>
<evidence type="ECO:0000313" key="3">
    <source>
        <dbReference type="Proteomes" id="UP000180253"/>
    </source>
</evidence>
<proteinExistence type="predicted"/>
<dbReference type="Gene3D" id="3.40.50.12230">
    <property type="match status" value="1"/>
</dbReference>
<dbReference type="RefSeq" id="WP_070991358.1">
    <property type="nucleotide sequence ID" value="NZ_CBCSHD010000001.1"/>
</dbReference>
<dbReference type="STRING" id="327939.BIW53_08115"/>
<comment type="caution">
    <text evidence="2">The sequence shown here is derived from an EMBL/GenBank/DDBJ whole genome shotgun (WGS) entry which is preliminary data.</text>
</comment>
<reference evidence="2 3" key="1">
    <citation type="submission" date="2016-10" db="EMBL/GenBank/DDBJ databases">
        <title>Pseudoalteromonas amylolytica sp. nov., isolated from the surface seawater.</title>
        <authorList>
            <person name="Wu Y.-H."/>
            <person name="Cheng H."/>
            <person name="Jin X.-B."/>
            <person name="Wang C.-S."/>
            <person name="Xu X.-W."/>
        </authorList>
    </citation>
    <scope>NUCLEOTIDE SEQUENCE [LARGE SCALE GENOMIC DNA]</scope>
    <source>
        <strain evidence="2 3">JCM 12483</strain>
    </source>
</reference>